<comment type="function">
    <text evidence="1">The proteasome is a multicatalytic proteinase complex which is characterized by its ability to cleave peptides with Arg, Phe, Tyr, Leu, and Glu adjacent to the leaving group at neutral or slightly basic pH. The proteasome has an ATP-dependent proteolytic activity.</text>
</comment>
<evidence type="ECO:0000259" key="8">
    <source>
        <dbReference type="SMART" id="SM00948"/>
    </source>
</evidence>
<proteinExistence type="inferred from homology"/>
<dbReference type="OrthoDB" id="431557at2759"/>
<evidence type="ECO:0000256" key="2">
    <source>
        <dbReference type="ARBA" id="ARBA00004123"/>
    </source>
</evidence>
<dbReference type="Proteomes" id="UP000355283">
    <property type="component" value="Unassembled WGS sequence"/>
</dbReference>
<dbReference type="AlphaFoldDB" id="A0A4D9DAH5"/>
<dbReference type="InterPro" id="IPR050115">
    <property type="entry name" value="Proteasome_alpha"/>
</dbReference>
<comment type="similarity">
    <text evidence="7">Belongs to the peptidase T1A family.</text>
</comment>
<dbReference type="SUPFAM" id="SSF56235">
    <property type="entry name" value="N-terminal nucleophile aminohydrolases (Ntn hydrolases)"/>
    <property type="match status" value="1"/>
</dbReference>
<dbReference type="GO" id="GO:0005737">
    <property type="term" value="C:cytoplasm"/>
    <property type="evidence" value="ECO:0007669"/>
    <property type="project" value="UniProtKB-SubCell"/>
</dbReference>
<dbReference type="Gene3D" id="3.60.20.10">
    <property type="entry name" value="Glutamine Phosphoribosylpyrophosphate, subunit 1, domain 1"/>
    <property type="match status" value="1"/>
</dbReference>
<feature type="domain" description="Proteasome alpha-type subunits" evidence="8">
    <location>
        <begin position="76"/>
        <end position="98"/>
    </location>
</feature>
<gene>
    <name evidence="9" type="ORF">NSK_000270</name>
</gene>
<dbReference type="InterPro" id="IPR001353">
    <property type="entry name" value="Proteasome_sua/b"/>
</dbReference>
<dbReference type="FunFam" id="3.60.20.10:FF:000028">
    <property type="entry name" value="Proteasome subunit alpha type"/>
    <property type="match status" value="1"/>
</dbReference>
<evidence type="ECO:0000256" key="3">
    <source>
        <dbReference type="ARBA" id="ARBA00004496"/>
    </source>
</evidence>
<dbReference type="InterPro" id="IPR000426">
    <property type="entry name" value="Proteasome_asu_N"/>
</dbReference>
<comment type="caution">
    <text evidence="9">The sequence shown here is derived from an EMBL/GenBank/DDBJ whole genome shotgun (WGS) entry which is preliminary data.</text>
</comment>
<organism evidence="9 10">
    <name type="scientific">Nannochloropsis salina CCMP1776</name>
    <dbReference type="NCBI Taxonomy" id="1027361"/>
    <lineage>
        <taxon>Eukaryota</taxon>
        <taxon>Sar</taxon>
        <taxon>Stramenopiles</taxon>
        <taxon>Ochrophyta</taxon>
        <taxon>Eustigmatophyceae</taxon>
        <taxon>Eustigmatales</taxon>
        <taxon>Monodopsidaceae</taxon>
        <taxon>Microchloropsis</taxon>
        <taxon>Microchloropsis salina</taxon>
    </lineage>
</organism>
<keyword evidence="6" id="KW-0539">Nucleus</keyword>
<protein>
    <recommendedName>
        <fullName evidence="8">Proteasome alpha-type subunits domain-containing protein</fullName>
    </recommendedName>
</protein>
<comment type="subcellular location">
    <subcellularLocation>
        <location evidence="3">Cytoplasm</location>
    </subcellularLocation>
    <subcellularLocation>
        <location evidence="2">Nucleus</location>
    </subcellularLocation>
</comment>
<dbReference type="PROSITE" id="PS51475">
    <property type="entry name" value="PROTEASOME_ALPHA_2"/>
    <property type="match status" value="1"/>
</dbReference>
<keyword evidence="4" id="KW-0963">Cytoplasm</keyword>
<sequence>MSKSVQPGGQAPRVVFKKNPPAPLLHLLHLGTTVGVALCPCQDFRSESVWTEKEGRAPEGRTGTDTETVMSGDSAYSFSLTTFSRTGKLLQIEYALSAAQQGKTSLGIRATNGVVIATEKKLPSVLIDEAHVQKIELINPSTGFVFSGLGPDYRVLVRKSRKRAQSYFLQYREHQPVGQLVRDTAGVMQEFTQSGGVRPFGLSLLVAGYDDNGPQLFQVDPSGAYFGWQATAIGKNHVNAKNFLEKRYNEEMELDDAVHTALLTLREGFEGEMNESNIEIGIIGADRKFRILTPAEVKDYLDEAN</sequence>
<evidence type="ECO:0000256" key="4">
    <source>
        <dbReference type="ARBA" id="ARBA00022490"/>
    </source>
</evidence>
<dbReference type="Pfam" id="PF00227">
    <property type="entry name" value="Proteasome"/>
    <property type="match status" value="1"/>
</dbReference>
<reference evidence="9 10" key="1">
    <citation type="submission" date="2019-01" db="EMBL/GenBank/DDBJ databases">
        <title>Nuclear Genome Assembly of the Microalgal Biofuel strain Nannochloropsis salina CCMP1776.</title>
        <authorList>
            <person name="Hovde B."/>
        </authorList>
    </citation>
    <scope>NUCLEOTIDE SEQUENCE [LARGE SCALE GENOMIC DNA]</scope>
    <source>
        <strain evidence="9 10">CCMP1776</strain>
    </source>
</reference>
<evidence type="ECO:0000256" key="5">
    <source>
        <dbReference type="ARBA" id="ARBA00022942"/>
    </source>
</evidence>
<evidence type="ECO:0000313" key="10">
    <source>
        <dbReference type="Proteomes" id="UP000355283"/>
    </source>
</evidence>
<accession>A0A4D9DAH5</accession>
<dbReference type="EMBL" id="SDOX01000001">
    <property type="protein sequence ID" value="TFJ88701.1"/>
    <property type="molecule type" value="Genomic_DNA"/>
</dbReference>
<dbReference type="SMART" id="SM00948">
    <property type="entry name" value="Proteasome_A_N"/>
    <property type="match status" value="1"/>
</dbReference>
<dbReference type="Pfam" id="PF10584">
    <property type="entry name" value="Proteasome_A_N"/>
    <property type="match status" value="1"/>
</dbReference>
<dbReference type="CDD" id="cd03750">
    <property type="entry name" value="proteasome_alpha_type_2"/>
    <property type="match status" value="1"/>
</dbReference>
<dbReference type="NCBIfam" id="NF003075">
    <property type="entry name" value="PRK03996.1"/>
    <property type="match status" value="1"/>
</dbReference>
<dbReference type="PANTHER" id="PTHR11599">
    <property type="entry name" value="PROTEASOME SUBUNIT ALPHA/BETA"/>
    <property type="match status" value="1"/>
</dbReference>
<dbReference type="GO" id="GO:0005634">
    <property type="term" value="C:nucleus"/>
    <property type="evidence" value="ECO:0007669"/>
    <property type="project" value="UniProtKB-SubCell"/>
</dbReference>
<keyword evidence="5 7" id="KW-0647">Proteasome</keyword>
<dbReference type="InterPro" id="IPR029055">
    <property type="entry name" value="Ntn_hydrolases_N"/>
</dbReference>
<evidence type="ECO:0000256" key="7">
    <source>
        <dbReference type="PROSITE-ProRule" id="PRU00808"/>
    </source>
</evidence>
<dbReference type="GO" id="GO:0006511">
    <property type="term" value="P:ubiquitin-dependent protein catabolic process"/>
    <property type="evidence" value="ECO:0007669"/>
    <property type="project" value="InterPro"/>
</dbReference>
<dbReference type="GO" id="GO:0019773">
    <property type="term" value="C:proteasome core complex, alpha-subunit complex"/>
    <property type="evidence" value="ECO:0007669"/>
    <property type="project" value="UniProtKB-UniRule"/>
</dbReference>
<evidence type="ECO:0000256" key="6">
    <source>
        <dbReference type="ARBA" id="ARBA00023242"/>
    </source>
</evidence>
<name>A0A4D9DAH5_9STRA</name>
<evidence type="ECO:0000256" key="1">
    <source>
        <dbReference type="ARBA" id="ARBA00002000"/>
    </source>
</evidence>
<dbReference type="InterPro" id="IPR023332">
    <property type="entry name" value="Proteasome_alpha-type"/>
</dbReference>
<evidence type="ECO:0000313" key="9">
    <source>
        <dbReference type="EMBL" id="TFJ88701.1"/>
    </source>
</evidence>
<keyword evidence="10" id="KW-1185">Reference proteome</keyword>